<reference evidence="4" key="1">
    <citation type="journal article" date="2019" name="Int. J. Syst. Evol. Microbiol.">
        <title>The Global Catalogue of Microorganisms (GCM) 10K type strain sequencing project: providing services to taxonomists for standard genome sequencing and annotation.</title>
        <authorList>
            <consortium name="The Broad Institute Genomics Platform"/>
            <consortium name="The Broad Institute Genome Sequencing Center for Infectious Disease"/>
            <person name="Wu L."/>
            <person name="Ma J."/>
        </authorList>
    </citation>
    <scope>NUCLEOTIDE SEQUENCE [LARGE SCALE GENOMIC DNA]</scope>
    <source>
        <strain evidence="4">JCM 9458</strain>
    </source>
</reference>
<accession>A0ABP6T4Y2</accession>
<evidence type="ECO:0000256" key="1">
    <source>
        <dbReference type="SAM" id="MobiDB-lite"/>
    </source>
</evidence>
<keyword evidence="4" id="KW-1185">Reference proteome</keyword>
<dbReference type="Pfam" id="PF10646">
    <property type="entry name" value="Germane"/>
    <property type="match status" value="1"/>
</dbReference>
<evidence type="ECO:0000313" key="4">
    <source>
        <dbReference type="Proteomes" id="UP001501676"/>
    </source>
</evidence>
<name>A0ABP6T4Y2_9ACTN</name>
<feature type="compositionally biased region" description="Basic and acidic residues" evidence="1">
    <location>
        <begin position="27"/>
        <end position="36"/>
    </location>
</feature>
<dbReference type="RefSeq" id="WP_345731190.1">
    <property type="nucleotide sequence ID" value="NZ_BAAAYN010000039.1"/>
</dbReference>
<dbReference type="EMBL" id="BAAAYN010000039">
    <property type="protein sequence ID" value="GAA3392766.1"/>
    <property type="molecule type" value="Genomic_DNA"/>
</dbReference>
<comment type="caution">
    <text evidence="3">The sequence shown here is derived from an EMBL/GenBank/DDBJ whole genome shotgun (WGS) entry which is preliminary data.</text>
</comment>
<protein>
    <recommendedName>
        <fullName evidence="2">GerMN domain-containing protein</fullName>
    </recommendedName>
</protein>
<evidence type="ECO:0000313" key="3">
    <source>
        <dbReference type="EMBL" id="GAA3392766.1"/>
    </source>
</evidence>
<sequence length="190" mass="19741">MRRRLSAAILVVVTALTLTGCGVPLDDEPRSARRTADSGASLPSASPGVQPGSATERICLVRDGALTPVIRRVRPPISADTHLRLLLQGPDAVEQNSGYTSALAATRLATGATQDGGIVTVDLGDQYREAGRTDDVLAFGQIVCTLTSRLAVGAVRFVQDGKPLPVPRGDASLTAGPLTIADYADLLVTE</sequence>
<organism evidence="3 4">
    <name type="scientific">Cryptosporangium minutisporangium</name>
    <dbReference type="NCBI Taxonomy" id="113569"/>
    <lineage>
        <taxon>Bacteria</taxon>
        <taxon>Bacillati</taxon>
        <taxon>Actinomycetota</taxon>
        <taxon>Actinomycetes</taxon>
        <taxon>Cryptosporangiales</taxon>
        <taxon>Cryptosporangiaceae</taxon>
        <taxon>Cryptosporangium</taxon>
    </lineage>
</organism>
<dbReference type="PROSITE" id="PS51257">
    <property type="entry name" value="PROKAR_LIPOPROTEIN"/>
    <property type="match status" value="1"/>
</dbReference>
<feature type="domain" description="GerMN" evidence="2">
    <location>
        <begin position="79"/>
        <end position="168"/>
    </location>
</feature>
<proteinExistence type="predicted"/>
<gene>
    <name evidence="3" type="ORF">GCM10020369_55690</name>
</gene>
<dbReference type="InterPro" id="IPR019606">
    <property type="entry name" value="GerMN"/>
</dbReference>
<evidence type="ECO:0000259" key="2">
    <source>
        <dbReference type="SMART" id="SM00909"/>
    </source>
</evidence>
<dbReference type="Proteomes" id="UP001501676">
    <property type="component" value="Unassembled WGS sequence"/>
</dbReference>
<dbReference type="SMART" id="SM00909">
    <property type="entry name" value="Germane"/>
    <property type="match status" value="1"/>
</dbReference>
<feature type="region of interest" description="Disordered" evidence="1">
    <location>
        <begin position="26"/>
        <end position="53"/>
    </location>
</feature>